<dbReference type="STRING" id="754436.JCM19237_6416"/>
<reference evidence="1 2" key="1">
    <citation type="journal article" date="2014" name="Genome Announc.">
        <title>Draft Genome Sequences of Two Vibrionaceae Species, Vibrio ponticus C121 and Photobacterium aphoticum C119, Isolated as Coral Reef Microbiota.</title>
        <authorList>
            <person name="Al-saari N."/>
            <person name="Meirelles P.M."/>
            <person name="Mino S."/>
            <person name="Suda W."/>
            <person name="Oshima K."/>
            <person name="Hattori M."/>
            <person name="Ohkuma M."/>
            <person name="Thompson F.L."/>
            <person name="Gomez-Gil B."/>
            <person name="Sawabe T."/>
            <person name="Sawabe T."/>
        </authorList>
    </citation>
    <scope>NUCLEOTIDE SEQUENCE [LARGE SCALE GENOMIC DNA]</scope>
    <source>
        <strain evidence="1 2">JCM 19237</strain>
    </source>
</reference>
<dbReference type="Proteomes" id="UP000029227">
    <property type="component" value="Unassembled WGS sequence"/>
</dbReference>
<dbReference type="AlphaFoldDB" id="A0A090R7D8"/>
<gene>
    <name evidence="1" type="ORF">JCM19237_6416</name>
</gene>
<comment type="caution">
    <text evidence="1">The sequence shown here is derived from an EMBL/GenBank/DDBJ whole genome shotgun (WGS) entry which is preliminary data.</text>
</comment>
<evidence type="ECO:0000313" key="2">
    <source>
        <dbReference type="Proteomes" id="UP000029227"/>
    </source>
</evidence>
<evidence type="ECO:0000313" key="1">
    <source>
        <dbReference type="EMBL" id="GAL03522.1"/>
    </source>
</evidence>
<sequence>MSCATSAYELTSPATHAVTEKAMRNAAGAPSVSLDKRFESCEEDCSQVLKIGGYRHGFNPDAELLTVSRYKNRVFALVKQANDESSIRNDYFFVTGRNIHVRSKSSLCESAQATGFSYNGELLCLNEDTLDIYTADSKRQITLPMASDFGQINNNLAGTVAITFVNADKQQLHYANLYNLDRQDNAAWHVLPTRLHNRSDRRDVIATYPVNRNAGVVAMYEYINPFNKGLTLYSFAGQQPRRHVLTNSEAGNFGFDPEVFVYGAQYAVTAEDPTASVMKV</sequence>
<accession>A0A090R7D8</accession>
<proteinExistence type="predicted"/>
<dbReference type="EMBL" id="BBMN01000002">
    <property type="protein sequence ID" value="GAL03522.1"/>
    <property type="molecule type" value="Genomic_DNA"/>
</dbReference>
<name>A0A090R7D8_9GAMM</name>
<protein>
    <submittedName>
        <fullName evidence="1">Uncharacterized protein</fullName>
    </submittedName>
</protein>
<organism evidence="1 2">
    <name type="scientific">Photobacterium aphoticum</name>
    <dbReference type="NCBI Taxonomy" id="754436"/>
    <lineage>
        <taxon>Bacteria</taxon>
        <taxon>Pseudomonadati</taxon>
        <taxon>Pseudomonadota</taxon>
        <taxon>Gammaproteobacteria</taxon>
        <taxon>Vibrionales</taxon>
        <taxon>Vibrionaceae</taxon>
        <taxon>Photobacterium</taxon>
    </lineage>
</organism>